<dbReference type="PROSITE" id="PS50835">
    <property type="entry name" value="IG_LIKE"/>
    <property type="match status" value="1"/>
</dbReference>
<dbReference type="InterPro" id="IPR026444">
    <property type="entry name" value="Secre_tail"/>
</dbReference>
<dbReference type="InterPro" id="IPR007110">
    <property type="entry name" value="Ig-like_dom"/>
</dbReference>
<feature type="non-terminal residue" evidence="3">
    <location>
        <position position="1"/>
    </location>
</feature>
<dbReference type="InterPro" id="IPR003599">
    <property type="entry name" value="Ig_sub"/>
</dbReference>
<keyword evidence="4" id="KW-1185">Reference proteome</keyword>
<dbReference type="OrthoDB" id="2582440at2"/>
<dbReference type="InterPro" id="IPR036179">
    <property type="entry name" value="Ig-like_dom_sf"/>
</dbReference>
<evidence type="ECO:0000256" key="1">
    <source>
        <dbReference type="ARBA" id="ARBA00022729"/>
    </source>
</evidence>
<dbReference type="InterPro" id="IPR013783">
    <property type="entry name" value="Ig-like_fold"/>
</dbReference>
<evidence type="ECO:0000313" key="3">
    <source>
        <dbReference type="EMBL" id="TDD94327.1"/>
    </source>
</evidence>
<proteinExistence type="predicted"/>
<accession>A0A4V2YYS2</accession>
<reference evidence="3 4" key="1">
    <citation type="submission" date="2019-03" db="EMBL/GenBank/DDBJ databases">
        <title>Flavobacterium AR-3-4 sp. nov. isolated from arctic soil.</title>
        <authorList>
            <person name="Chaudhary D.K."/>
        </authorList>
    </citation>
    <scope>NUCLEOTIDE SEQUENCE [LARGE SCALE GENOMIC DNA]</scope>
    <source>
        <strain evidence="3 4">AR-3-4</strain>
    </source>
</reference>
<comment type="caution">
    <text evidence="3">The sequence shown here is derived from an EMBL/GenBank/DDBJ whole genome shotgun (WGS) entry which is preliminary data.</text>
</comment>
<dbReference type="SMART" id="SM00409">
    <property type="entry name" value="IG"/>
    <property type="match status" value="5"/>
</dbReference>
<dbReference type="Proteomes" id="UP000295479">
    <property type="component" value="Unassembled WGS sequence"/>
</dbReference>
<dbReference type="RefSeq" id="WP_132009065.1">
    <property type="nucleotide sequence ID" value="NZ_SMFK01000017.1"/>
</dbReference>
<sequence length="2536" mass="260279">ATQTICSGTNASFSIIATGTGLTYQWRKGTTNLSNTGNITGATTATLNLSNVATSDAGSYNVIVSGASPCSSVTSNAATLLVNQAVAISTQPISTQTLCAGNSVSFSTTATGTGLTYQWRKGTTVLTNTGNISGANTTTLTINPVVSADAASDYNVVITGTAPCTAVTSNNAALVIIDAVVITSQPAATQSICSDTNASLSVTATGTGLTYQWRKGTTNLSDGGNISGANTSILTLTNIAIADAGSYNVIISGTNPCPPVTSSNAVLTVNKKVVIGTQPSNVGICASSPAQLGVVASGDGLSYQWFKYKGTSPITTVTNNAFITGAQTNILNFSQAYLPDDGIYYVVISGSSPCTFVKSNEVTLNVDQSIVVTTQPVSQSLCVGSNVSFTVAADANGDPLSYQWRKNGINISGQNNATLSLNTISSGDGGNYDVVISGPVGYTCSLVTSTAAVLTVNPLPTATAGGTQTICSNGTATVNGANATFGSILWSHNGAGSITAGSTISTPTYTATTGDAGKTVTLTMTVTSNNACSSQIATATYSIIVNALPTATAGGSQTICSNGTATVSGATSTNGTILWTHNGAGSITSGSSTLTPTYISAAGDASKTVTLTMTVTSTIGCTPAITATATYSVMVNPLPTATAGGTQTICSNGTATVSGATSTNGSILWTHNGAGSITAGSTTLTPTYTAAAGDAGKTVILTMTVTSTISCTPAITATATYSVMVNPLPTATAGGSQTICSNGTATVNGATSTNGTILWTHNGAGSITAGSTTLTPTYTAAAGDAAKTVTLTMTVTSTIGCIPAITATATYSIIVNPLPTATAGGTQTICSNGTATVSGASSTNGTILWTHNGSGSITVGSTTLTPTYTAAAGDAGKTVILTMTVTSTIGCTPAITATATYSVIVNPLPTAAAGGSQTICSNGTATVSGATSTNGTILWTHNGAGSITAGSNTLTPTYTAAAGDASKTVTLTMTVTSTIGCTPAITATATYSVIVNPLPTAAAGGTQTICSNGTATVSGASSTNGTILWTHNGAGSITAGSTTLTPTYAAAAGDAGKTVTLTMTVTSTNGCTPAITAIATYSVIVNPLPTATAGGSQTICSNSSATVSGASSTNGTILWTHNGVGSITAGSTTLTPTYAAAAGDASKTVTLTMTVTSSIGCTPALKATATYSIIVNSLPTATAGGSQTICSNGTATVSGASSTNGTILWTHNGAGSISTGSTTLTPTYTAAAGDAGKTVILTMTVTSTIGCTPIIKATATYSIIVNPLPTAAAGGSQTICSNGTATVSGASSTNGTILWTHNGAGSITAGNTTLTPTYTAAAADASKTVTLTMTVTSTIGCTPAITATASYSVTVDATSVGGAVNLTQTKDSNGNFIPLSTPTNTYTDCHNSSGILVLSGQTGAVLRWESSINAGSTWTNLFNAGNTSYTYAPIANNTIFRAVVQNANCSIVNSATTIVFIIPNIKPNPVSATPSTICEGDSSTLFSGASFSSSQNLLDGGLFNNANPPGWLVDGNGVFSASGDNENSNTWKETNGNAGDEYNTTSGDKFAIVRGNRNSTMQTPIFDLLGLTSAFLTFDYAYKLSTGAWGKVELSLDGGVTYPVTLANYSGNKGPYNQYNSAMSLDLNPYLGYTNLRIRFNYNGLLDKASGIAGDAWVVDNIKIPQAPIPNITSVWEDLNTHSIISISNTTNVVVSPAISTTYAVTSYLNGCTSYGPEGTTYVTVTVNKRPTANIGIDQLICHGGSASLSITLTGKAPWVITYSNTVTGSTTVTTSTNPYNFSVSGITSNRVYTLTNLRDANCNAALPAALTGSASITVLTGTPGVWTGLISTDWFDCRNWEQGLPSLTIDAQIPSLPNNNGNPKRMPVIDRSSTFAALYSGIASARDLIVNPGASVTMVSNNNSELQISRDWRNSGTFIPGTGTVTFNGSAANQIQNINVGIKTNETFYNLTTNNSNGAKGISLVTNFDLTVSNMVTLTSGDIRLTGEAQLVQVGTAINPATGTGNLLIDQQGKKNSFNYNYWSSPVGPGSNLPYTIRSVLRDGTDVTTNPFSPPLINFGSTFDFADLSNVGAIKITDRWIWSYNSQIIEGDDWGNYYKWYPITSSGALKVGEGYTMKGTDGSAPISSTQNYTFIGKPNSGTITLTMIPNNSYLVGNPYPSALDADEFIKDNIKETINSKVGRNTENRFSGALYFWDHFGLSNNHYLAEYKGGYATYSLAGGVVAINDSPLNANDGAKGSNKPQQFIPVGQGFFIDGYLKPSLGEVTTTVIGGPIVFKNSQRAFVRENSGSSIFMKKRGTTKTNSDNRLKIRLGFDSSIGAHRQLLITADSNSTNQLDIGYDAPMFDTNDNDIFWDISNSQFVIQAVPNFNKNQVIPIGIVVANEGEVTLKIDELENITLNTNIYLFDAQTGIYHDLRNSDFKTILAIGEYNKRFSLRFENQTQSLEVFENEINNGIIVFYSNNYKTLIIKNNIKNATVYSVTLFNMIGQKLTNWDVRDREQTNIQIPIKNLPSGIYIVKVKDSNGESSKKIIVN</sequence>
<organism evidence="3 4">
    <name type="scientific">Flavobacterium cellulosilyticum</name>
    <dbReference type="NCBI Taxonomy" id="2541731"/>
    <lineage>
        <taxon>Bacteria</taxon>
        <taxon>Pseudomonadati</taxon>
        <taxon>Bacteroidota</taxon>
        <taxon>Flavobacteriia</taxon>
        <taxon>Flavobacteriales</taxon>
        <taxon>Flavobacteriaceae</taxon>
        <taxon>Flavobacterium</taxon>
    </lineage>
</organism>
<dbReference type="Pfam" id="PF18962">
    <property type="entry name" value="Por_Secre_tail"/>
    <property type="match status" value="1"/>
</dbReference>
<dbReference type="SUPFAM" id="SSF48726">
    <property type="entry name" value="Immunoglobulin"/>
    <property type="match status" value="4"/>
</dbReference>
<gene>
    <name evidence="3" type="ORF">E0F76_17185</name>
</gene>
<dbReference type="Pfam" id="PF13927">
    <property type="entry name" value="Ig_3"/>
    <property type="match status" value="1"/>
</dbReference>
<dbReference type="NCBIfam" id="TIGR04183">
    <property type="entry name" value="Por_Secre_tail"/>
    <property type="match status" value="1"/>
</dbReference>
<evidence type="ECO:0000259" key="2">
    <source>
        <dbReference type="PROSITE" id="PS50835"/>
    </source>
</evidence>
<feature type="domain" description="Ig-like" evidence="2">
    <location>
        <begin position="1"/>
        <end position="74"/>
    </location>
</feature>
<name>A0A4V2YYS2_9FLAO</name>
<dbReference type="Gene3D" id="2.60.40.10">
    <property type="entry name" value="Immunoglobulins"/>
    <property type="match status" value="5"/>
</dbReference>
<evidence type="ECO:0000313" key="4">
    <source>
        <dbReference type="Proteomes" id="UP000295479"/>
    </source>
</evidence>
<keyword evidence="1" id="KW-0732">Signal</keyword>
<dbReference type="EMBL" id="SMFK01000017">
    <property type="protein sequence ID" value="TDD94327.1"/>
    <property type="molecule type" value="Genomic_DNA"/>
</dbReference>
<protein>
    <submittedName>
        <fullName evidence="3">T9SS type A sorting domain-containing protein</fullName>
    </submittedName>
</protein>